<dbReference type="Gene3D" id="6.10.250.3150">
    <property type="match status" value="1"/>
</dbReference>
<name>A0A852T9F9_9BACI</name>
<keyword evidence="6" id="KW-0175">Coiled coil</keyword>
<evidence type="ECO:0000313" key="9">
    <source>
        <dbReference type="EMBL" id="NYE05430.1"/>
    </source>
</evidence>
<dbReference type="EMBL" id="JACCBX010000004">
    <property type="protein sequence ID" value="NYE05430.1"/>
    <property type="molecule type" value="Genomic_DNA"/>
</dbReference>
<feature type="coiled-coil region" evidence="6">
    <location>
        <begin position="45"/>
        <end position="107"/>
    </location>
</feature>
<dbReference type="Pfam" id="PF24568">
    <property type="entry name" value="CC_PcsB"/>
    <property type="match status" value="1"/>
</dbReference>
<evidence type="ECO:0000256" key="5">
    <source>
        <dbReference type="ARBA" id="ARBA00022807"/>
    </source>
</evidence>
<dbReference type="AlphaFoldDB" id="A0A852T9F9"/>
<reference evidence="10" key="1">
    <citation type="submission" date="2020-07" db="EMBL/GenBank/DDBJ databases">
        <authorList>
            <person name="Partida-Martinez L."/>
            <person name="Huntemann M."/>
            <person name="Clum A."/>
            <person name="Wang J."/>
            <person name="Palaniappan K."/>
            <person name="Ritter S."/>
            <person name="Chen I.-M."/>
            <person name="Stamatis D."/>
            <person name="Reddy T."/>
            <person name="O'Malley R."/>
            <person name="Daum C."/>
            <person name="Shapiro N."/>
            <person name="Ivanova N."/>
            <person name="Kyrpides N."/>
            <person name="Woyke T."/>
        </authorList>
    </citation>
    <scope>NUCLEOTIDE SEQUENCE [LARGE SCALE GENOMIC DNA]</scope>
    <source>
        <strain evidence="10">AT2.8</strain>
    </source>
</reference>
<feature type="chain" id="PRO_5038341997" evidence="7">
    <location>
        <begin position="22"/>
        <end position="388"/>
    </location>
</feature>
<keyword evidence="4" id="KW-0378">Hydrolase</keyword>
<dbReference type="SUPFAM" id="SSF54001">
    <property type="entry name" value="Cysteine proteinases"/>
    <property type="match status" value="1"/>
</dbReference>
<evidence type="ECO:0000259" key="8">
    <source>
        <dbReference type="PROSITE" id="PS51935"/>
    </source>
</evidence>
<evidence type="ECO:0000256" key="2">
    <source>
        <dbReference type="ARBA" id="ARBA00022670"/>
    </source>
</evidence>
<dbReference type="Pfam" id="PF00877">
    <property type="entry name" value="NLPC_P60"/>
    <property type="match status" value="1"/>
</dbReference>
<dbReference type="PANTHER" id="PTHR47053:SF1">
    <property type="entry name" value="MUREIN DD-ENDOPEPTIDASE MEPH-RELATED"/>
    <property type="match status" value="1"/>
</dbReference>
<accession>A0A852T9F9</accession>
<keyword evidence="2" id="KW-0645">Protease</keyword>
<dbReference type="PROSITE" id="PS51935">
    <property type="entry name" value="NLPC_P60"/>
    <property type="match status" value="1"/>
</dbReference>
<evidence type="ECO:0000256" key="1">
    <source>
        <dbReference type="ARBA" id="ARBA00007074"/>
    </source>
</evidence>
<evidence type="ECO:0000256" key="3">
    <source>
        <dbReference type="ARBA" id="ARBA00022729"/>
    </source>
</evidence>
<proteinExistence type="inferred from homology"/>
<evidence type="ECO:0000313" key="10">
    <source>
        <dbReference type="Proteomes" id="UP000548423"/>
    </source>
</evidence>
<keyword evidence="5" id="KW-0788">Thiol protease</keyword>
<dbReference type="InterPro" id="IPR051202">
    <property type="entry name" value="Peptidase_C40"/>
</dbReference>
<evidence type="ECO:0000256" key="6">
    <source>
        <dbReference type="SAM" id="Coils"/>
    </source>
</evidence>
<evidence type="ECO:0000256" key="4">
    <source>
        <dbReference type="ARBA" id="ARBA00022801"/>
    </source>
</evidence>
<feature type="coiled-coil region" evidence="6">
    <location>
        <begin position="155"/>
        <end position="182"/>
    </location>
</feature>
<comment type="caution">
    <text evidence="9">The sequence shown here is derived from an EMBL/GenBank/DDBJ whole genome shotgun (WGS) entry which is preliminary data.</text>
</comment>
<reference evidence="10" key="2">
    <citation type="submission" date="2020-08" db="EMBL/GenBank/DDBJ databases">
        <title>The Agave Microbiome: Exploring the role of microbial communities in plant adaptations to desert environments.</title>
        <authorList>
            <person name="Partida-Martinez L.P."/>
        </authorList>
    </citation>
    <scope>NUCLEOTIDE SEQUENCE [LARGE SCALE GENOMIC DNA]</scope>
    <source>
        <strain evidence="10">AT2.8</strain>
    </source>
</reference>
<protein>
    <submittedName>
        <fullName evidence="9">Peptidoglycan hydrolase CwlO-like protein</fullName>
    </submittedName>
</protein>
<evidence type="ECO:0000256" key="7">
    <source>
        <dbReference type="SAM" id="SignalP"/>
    </source>
</evidence>
<dbReference type="GO" id="GO:0008234">
    <property type="term" value="F:cysteine-type peptidase activity"/>
    <property type="evidence" value="ECO:0007669"/>
    <property type="project" value="UniProtKB-KW"/>
</dbReference>
<feature type="domain" description="NlpC/P60" evidence="8">
    <location>
        <begin position="258"/>
        <end position="385"/>
    </location>
</feature>
<feature type="signal peptide" evidence="7">
    <location>
        <begin position="1"/>
        <end position="21"/>
    </location>
</feature>
<keyword evidence="3 7" id="KW-0732">Signal</keyword>
<dbReference type="Gene3D" id="3.90.1720.10">
    <property type="entry name" value="endopeptidase domain like (from Nostoc punctiforme)"/>
    <property type="match status" value="1"/>
</dbReference>
<dbReference type="PANTHER" id="PTHR47053">
    <property type="entry name" value="MUREIN DD-ENDOPEPTIDASE MEPH-RELATED"/>
    <property type="match status" value="1"/>
</dbReference>
<dbReference type="Proteomes" id="UP000548423">
    <property type="component" value="Unassembled WGS sequence"/>
</dbReference>
<dbReference type="GO" id="GO:0006508">
    <property type="term" value="P:proteolysis"/>
    <property type="evidence" value="ECO:0007669"/>
    <property type="project" value="UniProtKB-KW"/>
</dbReference>
<sequence length="388" mass="43677">MKKKIMAFCTIIMFGSPTVLLQVEAEKNNNQQIIDEQRSNIQLEILKGNVELNRVKEEIEKINEQIKRVEQAINDNNQIILETENKISSSQLEIQKQEAEIVTLNEKVSKRNEILKKRALTFQENGGKVNYLDVLLGSTSFKDFVDRVGAVASFVEADQNIINQHEADKEEIRKKQAQVKDKLIDLQSMKVELEGMQSQILEQKQHNEWLRTKAKKKEQVTLSEQAGLMQQDSALEAMYDLTDFDSNEILNGSLLLTNETVKSLISNGLKYVGNSVYVFGGGRNEYDIAAGRFDCSAFVSWAFSQVEIKIGASTEVLKNTGTPVDVEEMQPGDLVFFDTYKKDGHVGIYLGAGKFLGSQSSTGVAIADMTNGYWLEKFNGRVNRIISQ</sequence>
<comment type="similarity">
    <text evidence="1">Belongs to the peptidase C40 family.</text>
</comment>
<dbReference type="InterPro" id="IPR000064">
    <property type="entry name" value="NLP_P60_dom"/>
</dbReference>
<organism evidence="9 10">
    <name type="scientific">Neobacillus niacini</name>
    <dbReference type="NCBI Taxonomy" id="86668"/>
    <lineage>
        <taxon>Bacteria</taxon>
        <taxon>Bacillati</taxon>
        <taxon>Bacillota</taxon>
        <taxon>Bacilli</taxon>
        <taxon>Bacillales</taxon>
        <taxon>Bacillaceae</taxon>
        <taxon>Neobacillus</taxon>
    </lineage>
</organism>
<dbReference type="InterPro" id="IPR057309">
    <property type="entry name" value="PcsB_CC"/>
</dbReference>
<dbReference type="InterPro" id="IPR038765">
    <property type="entry name" value="Papain-like_cys_pep_sf"/>
</dbReference>
<gene>
    <name evidence="9" type="ORF">F4694_002183</name>
</gene>